<evidence type="ECO:0000313" key="1">
    <source>
        <dbReference type="EMBL" id="GBF42576.1"/>
    </source>
</evidence>
<name>A0A2P2DD58_9LEPT</name>
<accession>A0A2P2DD58</accession>
<gene>
    <name evidence="1" type="primary">tat</name>
    <name evidence="1" type="ORF">LPTSP2_18640</name>
</gene>
<keyword evidence="2" id="KW-1185">Reference proteome</keyword>
<comment type="caution">
    <text evidence="1">The sequence shown here is derived from an EMBL/GenBank/DDBJ whole genome shotgun (WGS) entry which is preliminary data.</text>
</comment>
<dbReference type="Proteomes" id="UP000245206">
    <property type="component" value="Unassembled WGS sequence"/>
</dbReference>
<dbReference type="AlphaFoldDB" id="A0A2P2DD58"/>
<organism evidence="1 2">
    <name type="scientific">Leptospira ellinghausenii</name>
    <dbReference type="NCBI Taxonomy" id="1917822"/>
    <lineage>
        <taxon>Bacteria</taxon>
        <taxon>Pseudomonadati</taxon>
        <taxon>Spirochaetota</taxon>
        <taxon>Spirochaetia</taxon>
        <taxon>Leptospirales</taxon>
        <taxon>Leptospiraceae</taxon>
        <taxon>Leptospira</taxon>
    </lineage>
</organism>
<evidence type="ECO:0000313" key="2">
    <source>
        <dbReference type="Proteomes" id="UP000245206"/>
    </source>
</evidence>
<sequence>MVHQYRGVLYKSASDSLKNSSFTKKQFISHAKLVGIPTENGKDLETRIRTDPSKTCLLMKHSL</sequence>
<dbReference type="EMBL" id="BFAZ01000009">
    <property type="protein sequence ID" value="GBF42576.1"/>
    <property type="molecule type" value="Genomic_DNA"/>
</dbReference>
<proteinExistence type="predicted"/>
<protein>
    <submittedName>
        <fullName evidence="1">Protein Tat</fullName>
    </submittedName>
</protein>
<reference evidence="2" key="1">
    <citation type="journal article" date="2019" name="Microbiol. Immunol.">
        <title>Molecular and phenotypic characterization of Leptospira johnsonii sp. nov., Leptospira ellinghausenii sp. nov. and Leptospira ryugenii sp. nov. isolated from soil and water in Japan.</title>
        <authorList>
            <person name="Masuzawa T."/>
            <person name="Saito M."/>
            <person name="Nakao R."/>
            <person name="Nikaido Y."/>
            <person name="Matsumoto M."/>
            <person name="Ogawa M."/>
            <person name="Yokoyama M."/>
            <person name="Hidaka Y."/>
            <person name="Tomita J."/>
            <person name="Sakakibara K."/>
            <person name="Suzuki K."/>
            <person name="Yasuda S."/>
            <person name="Sato H."/>
            <person name="Yamaguchi M."/>
            <person name="Yoshida S.I."/>
            <person name="Koizumi N."/>
            <person name="Kawamura Y."/>
        </authorList>
    </citation>
    <scope>NUCLEOTIDE SEQUENCE [LARGE SCALE GENOMIC DNA]</scope>
    <source>
        <strain evidence="2">E18</strain>
    </source>
</reference>